<dbReference type="AlphaFoldDB" id="L8PIC1"/>
<dbReference type="Pfam" id="PF01494">
    <property type="entry name" value="FAD_binding_3"/>
    <property type="match status" value="1"/>
</dbReference>
<dbReference type="PATRIC" id="fig|1160705.3.peg.1749"/>
<dbReference type="SUPFAM" id="SSF51395">
    <property type="entry name" value="FMN-linked oxidoreductases"/>
    <property type="match status" value="1"/>
</dbReference>
<dbReference type="RefSeq" id="WP_003997097.1">
    <property type="nucleotide sequence ID" value="NZ_AMLP01000061.1"/>
</dbReference>
<dbReference type="Pfam" id="PF00724">
    <property type="entry name" value="Oxidored_FMN"/>
    <property type="match status" value="1"/>
</dbReference>
<evidence type="ECO:0000256" key="1">
    <source>
        <dbReference type="SAM" id="MobiDB-lite"/>
    </source>
</evidence>
<name>L8PIC1_STRVR</name>
<dbReference type="SUPFAM" id="SSF51905">
    <property type="entry name" value="FAD/NAD(P)-binding domain"/>
    <property type="match status" value="1"/>
</dbReference>
<dbReference type="GO" id="GO:0050661">
    <property type="term" value="F:NADP binding"/>
    <property type="evidence" value="ECO:0007669"/>
    <property type="project" value="InterPro"/>
</dbReference>
<dbReference type="InterPro" id="IPR013785">
    <property type="entry name" value="Aldolase_TIM"/>
</dbReference>
<protein>
    <submittedName>
        <fullName evidence="4">Putative Salicylyl-CoA 5-hydroxylase</fullName>
    </submittedName>
</protein>
<evidence type="ECO:0000313" key="4">
    <source>
        <dbReference type="EMBL" id="ELS57311.1"/>
    </source>
</evidence>
<dbReference type="InterPro" id="IPR036188">
    <property type="entry name" value="FAD/NAD-bd_sf"/>
</dbReference>
<dbReference type="Proteomes" id="UP000011205">
    <property type="component" value="Unassembled WGS sequence"/>
</dbReference>
<evidence type="ECO:0000259" key="2">
    <source>
        <dbReference type="Pfam" id="PF00724"/>
    </source>
</evidence>
<reference evidence="4 5" key="1">
    <citation type="journal article" date="2013" name="Genome Announc.">
        <title>Draft Genome Sequence of Streptomyces viridochromogenes Strain Tu57, Producer of Avilamycin.</title>
        <authorList>
            <person name="Gruning B.A."/>
            <person name="Erxleben A."/>
            <person name="Hahnlein A."/>
            <person name="Gunther S."/>
        </authorList>
    </citation>
    <scope>NUCLEOTIDE SEQUENCE [LARGE SCALE GENOMIC DNA]</scope>
    <source>
        <strain evidence="4 5">Tue57</strain>
    </source>
</reference>
<dbReference type="Gene3D" id="3.30.9.20">
    <property type="match status" value="1"/>
</dbReference>
<dbReference type="NCBIfam" id="NF006101">
    <property type="entry name" value="PRK08255.1"/>
    <property type="match status" value="1"/>
</dbReference>
<dbReference type="Gene3D" id="3.50.50.60">
    <property type="entry name" value="FAD/NAD(P)-binding domain"/>
    <property type="match status" value="1"/>
</dbReference>
<feature type="domain" description="FAD-binding" evidence="3">
    <location>
        <begin position="173"/>
        <end position="361"/>
    </location>
</feature>
<dbReference type="EMBL" id="AMLP01000061">
    <property type="protein sequence ID" value="ELS57311.1"/>
    <property type="molecule type" value="Genomic_DNA"/>
</dbReference>
<dbReference type="CDD" id="cd02932">
    <property type="entry name" value="OYE_YqiM_FMN"/>
    <property type="match status" value="1"/>
</dbReference>
<dbReference type="Gene3D" id="3.20.20.70">
    <property type="entry name" value="Aldolase class I"/>
    <property type="match status" value="1"/>
</dbReference>
<feature type="domain" description="NADH:flavin oxidoreductase/NADH oxidase N-terminal" evidence="2">
    <location>
        <begin position="425"/>
        <end position="758"/>
    </location>
</feature>
<dbReference type="GO" id="GO:0071949">
    <property type="term" value="F:FAD binding"/>
    <property type="evidence" value="ECO:0007669"/>
    <property type="project" value="InterPro"/>
</dbReference>
<feature type="region of interest" description="Disordered" evidence="1">
    <location>
        <begin position="773"/>
        <end position="797"/>
    </location>
</feature>
<dbReference type="PRINTS" id="PR00420">
    <property type="entry name" value="RNGMNOXGNASE"/>
</dbReference>
<dbReference type="InterPro" id="IPR044152">
    <property type="entry name" value="YqjM-like"/>
</dbReference>
<dbReference type="InterPro" id="IPR001155">
    <property type="entry name" value="OxRdtase_FMN_N"/>
</dbReference>
<accession>L8PIC1</accession>
<evidence type="ECO:0000259" key="3">
    <source>
        <dbReference type="Pfam" id="PF01494"/>
    </source>
</evidence>
<dbReference type="PANTHER" id="PTHR43303:SF3">
    <property type="entry name" value="BLR3436 PROTEIN"/>
    <property type="match status" value="1"/>
</dbReference>
<organism evidence="4 5">
    <name type="scientific">Streptomyces viridochromogenes Tue57</name>
    <dbReference type="NCBI Taxonomy" id="1160705"/>
    <lineage>
        <taxon>Bacteria</taxon>
        <taxon>Bacillati</taxon>
        <taxon>Actinomycetota</taxon>
        <taxon>Actinomycetes</taxon>
        <taxon>Kitasatosporales</taxon>
        <taxon>Streptomycetaceae</taxon>
        <taxon>Streptomyces</taxon>
    </lineage>
</organism>
<evidence type="ECO:0000313" key="5">
    <source>
        <dbReference type="Proteomes" id="UP000011205"/>
    </source>
</evidence>
<dbReference type="InterPro" id="IPR002938">
    <property type="entry name" value="FAD-bd"/>
</dbReference>
<dbReference type="PANTHER" id="PTHR43303">
    <property type="entry name" value="NADPH DEHYDROGENASE C23G7.10C-RELATED"/>
    <property type="match status" value="1"/>
</dbReference>
<dbReference type="Pfam" id="PF13450">
    <property type="entry name" value="NAD_binding_8"/>
    <property type="match status" value="1"/>
</dbReference>
<dbReference type="GO" id="GO:0003959">
    <property type="term" value="F:NADPH dehydrogenase activity"/>
    <property type="evidence" value="ECO:0007669"/>
    <property type="project" value="InterPro"/>
</dbReference>
<proteinExistence type="predicted"/>
<gene>
    <name evidence="4" type="ORF">STVIR_1752</name>
</gene>
<dbReference type="GO" id="GO:0010181">
    <property type="term" value="F:FMN binding"/>
    <property type="evidence" value="ECO:0007669"/>
    <property type="project" value="InterPro"/>
</dbReference>
<comment type="caution">
    <text evidence="4">The sequence shown here is derived from an EMBL/GenBank/DDBJ whole genome shotgun (WGS) entry which is preliminary data.</text>
</comment>
<sequence length="797" mass="86945">MVSAEGAAPTSGARTCAEFTVAAARARPAPTRPQSPTTTSHPLRVAVVGGGPGGLYAAALLKRLDPTREVTVWERNAPDDTFGFGVVLSDETLGGIEHADPVVHEALQKEFIRWDDIDIVHRDTRHTSGGHGFAALGRKRLLQILHDRCHALGVELRFRSEAPCPAWLAEAYDLVIAADGVHSTTREAYAHVFRPHVATHHCRYIWLAADFAFDAFRFEIAETEHGVMQLHGYPYAADASTVIVEMREEVWQAAGFDELDEQESIARCAKIFADALGGRPLKSNKSAWTTFRTVVNERWSHGNVVLLGDAAHTAHFSIGSGTKLAVEDALALAACLEEQRDVASALSAYEEERKPVVASTQRAARASLEWFENLGLYLGQPPRQFAFNLLTRSRRVTHDNLRLRDARFTEAVERDFGCPPGTPPMFTPFRLRGLTLRNRVVVSPMDMYSATDGVPGDFHLVHLGARALGGAGLVMTEMVCVSPEGRITPGCAGLYTGKQAEAWKRIVQFVHAQAPGTAIGVQLGHSGRKGSTKLMWEGIDEPLEDGNWPLVAASPIPYKPYSQTPRELGRAQLTDIREQFTAAAWRAARAGFDLLELHCAHGYLLSGFLSPLTNRRTDAYGGSLEKRLRFPLEVFDAVRGVWPEERPMTVRISATDWAEGGTTAEDAVAIARAFAAHGADAIDVSTGQVVADEEPEFGRSYQTPYADRIRHTTGLPVIAVGAISSWDDVNSLILAGRTDLCALARPHLYDPHWTLHAAAEQGYEGPGVAWPAPYRAGSRRPQTGRTDAPKPRLTLGG</sequence>